<dbReference type="Proteomes" id="UP001454036">
    <property type="component" value="Unassembled WGS sequence"/>
</dbReference>
<evidence type="ECO:0000313" key="2">
    <source>
        <dbReference type="Proteomes" id="UP001454036"/>
    </source>
</evidence>
<dbReference type="PANTHER" id="PTHR31390">
    <property type="entry name" value="EXPRESSED PROTEIN"/>
    <property type="match status" value="1"/>
</dbReference>
<gene>
    <name evidence="1" type="ORF">LIER_31969</name>
</gene>
<proteinExistence type="predicted"/>
<protein>
    <submittedName>
        <fullName evidence="1">Uncharacterized protein</fullName>
    </submittedName>
</protein>
<sequence length="96" mass="10497">MYECGHSECSTSMDILVPAGIHGGARTQNGSLTERFRSGGRCNCGGWDVGCPLTVLSRESNGANISRQGDSPDECKTFDLFVERSPSLKHEVYRNR</sequence>
<dbReference type="EMBL" id="BAABME010012079">
    <property type="protein sequence ID" value="GAA0184681.1"/>
    <property type="molecule type" value="Genomic_DNA"/>
</dbReference>
<evidence type="ECO:0000313" key="1">
    <source>
        <dbReference type="EMBL" id="GAA0184681.1"/>
    </source>
</evidence>
<reference evidence="1 2" key="1">
    <citation type="submission" date="2024-01" db="EMBL/GenBank/DDBJ databases">
        <title>The complete chloroplast genome sequence of Lithospermum erythrorhizon: insights into the phylogenetic relationship among Boraginaceae species and the maternal lineages of purple gromwells.</title>
        <authorList>
            <person name="Okada T."/>
            <person name="Watanabe K."/>
        </authorList>
    </citation>
    <scope>NUCLEOTIDE SEQUENCE [LARGE SCALE GENOMIC DNA]</scope>
</reference>
<dbReference type="AlphaFoldDB" id="A0AAV3RXW8"/>
<dbReference type="PANTHER" id="PTHR31390:SF2">
    <property type="entry name" value="EXPRESSED PROTEIN"/>
    <property type="match status" value="1"/>
</dbReference>
<dbReference type="Pfam" id="PF12043">
    <property type="entry name" value="DUF3527"/>
    <property type="match status" value="1"/>
</dbReference>
<dbReference type="InterPro" id="IPR021916">
    <property type="entry name" value="DUF3527"/>
</dbReference>
<comment type="caution">
    <text evidence="1">The sequence shown here is derived from an EMBL/GenBank/DDBJ whole genome shotgun (WGS) entry which is preliminary data.</text>
</comment>
<accession>A0AAV3RXW8</accession>
<keyword evidence="2" id="KW-1185">Reference proteome</keyword>
<organism evidence="1 2">
    <name type="scientific">Lithospermum erythrorhizon</name>
    <name type="common">Purple gromwell</name>
    <name type="synonym">Lithospermum officinale var. erythrorhizon</name>
    <dbReference type="NCBI Taxonomy" id="34254"/>
    <lineage>
        <taxon>Eukaryota</taxon>
        <taxon>Viridiplantae</taxon>
        <taxon>Streptophyta</taxon>
        <taxon>Embryophyta</taxon>
        <taxon>Tracheophyta</taxon>
        <taxon>Spermatophyta</taxon>
        <taxon>Magnoliopsida</taxon>
        <taxon>eudicotyledons</taxon>
        <taxon>Gunneridae</taxon>
        <taxon>Pentapetalae</taxon>
        <taxon>asterids</taxon>
        <taxon>lamiids</taxon>
        <taxon>Boraginales</taxon>
        <taxon>Boraginaceae</taxon>
        <taxon>Boraginoideae</taxon>
        <taxon>Lithospermeae</taxon>
        <taxon>Lithospermum</taxon>
    </lineage>
</organism>
<name>A0AAV3RXW8_LITER</name>